<evidence type="ECO:0000256" key="7">
    <source>
        <dbReference type="ARBA" id="ARBA00023211"/>
    </source>
</evidence>
<dbReference type="EMBL" id="JBEPMN010000011">
    <property type="protein sequence ID" value="MET3662406.1"/>
    <property type="molecule type" value="Genomic_DNA"/>
</dbReference>
<comment type="function">
    <text evidence="8">Guanylyltransferase that catalyzes the activation of (2R)-3-phosphoglycerate (3PG) as 3-[(R)-glyceryl]-diphospho-5'-guanosine, via the condensation of 3PG with GTP. It is involved in the biosynthesis of a derivative of the hydride carrier cofactor coenzyme F420, 3PG-F420.</text>
</comment>
<dbReference type="InterPro" id="IPR029044">
    <property type="entry name" value="Nucleotide-diphossugar_trans"/>
</dbReference>
<evidence type="ECO:0000259" key="9">
    <source>
        <dbReference type="Pfam" id="PF01996"/>
    </source>
</evidence>
<dbReference type="Gene3D" id="3.30.1330.100">
    <property type="entry name" value="CofE-like"/>
    <property type="match status" value="1"/>
</dbReference>
<keyword evidence="1 10" id="KW-0436">Ligase</keyword>
<keyword evidence="7" id="KW-0464">Manganese</keyword>
<dbReference type="RefSeq" id="WP_354152259.1">
    <property type="nucleotide sequence ID" value="NZ_JBEPMN010000011.1"/>
</dbReference>
<evidence type="ECO:0000256" key="4">
    <source>
        <dbReference type="ARBA" id="ARBA00022842"/>
    </source>
</evidence>
<dbReference type="InterPro" id="IPR008225">
    <property type="entry name" value="F420-0_g-glutamyl_ligase"/>
</dbReference>
<accession>A0ABV2KMW6</accession>
<reference evidence="10 11" key="1">
    <citation type="submission" date="2024-06" db="EMBL/GenBank/DDBJ databases">
        <title>Genomic Encyclopedia of Type Strains, Phase IV (KMG-IV): sequencing the most valuable type-strain genomes for metagenomic binning, comparative biology and taxonomic classification.</title>
        <authorList>
            <person name="Goeker M."/>
        </authorList>
    </citation>
    <scope>NUCLEOTIDE SEQUENCE [LARGE SCALE GENOMIC DNA]</scope>
    <source>
        <strain evidence="10 11">DSM 19730</strain>
    </source>
</reference>
<keyword evidence="2" id="KW-0479">Metal-binding</keyword>
<comment type="catalytic activity">
    <reaction evidence="8">
        <text>(2R)-3-phosphoglycerate + GTP + H(+) = 3-[(R)-glyceryl]-diphospho-5'-guanosine + diphosphate</text>
        <dbReference type="Rhea" id="RHEA:63440"/>
        <dbReference type="ChEBI" id="CHEBI:15378"/>
        <dbReference type="ChEBI" id="CHEBI:33019"/>
        <dbReference type="ChEBI" id="CHEBI:37565"/>
        <dbReference type="ChEBI" id="CHEBI:58272"/>
        <dbReference type="ChEBI" id="CHEBI:147306"/>
        <dbReference type="EC" id="2.7.7.106"/>
    </reaction>
</comment>
<dbReference type="GO" id="GO:0016779">
    <property type="term" value="F:nucleotidyltransferase activity"/>
    <property type="evidence" value="ECO:0007669"/>
    <property type="project" value="UniProtKB-KW"/>
</dbReference>
<evidence type="ECO:0000256" key="2">
    <source>
        <dbReference type="ARBA" id="ARBA00022723"/>
    </source>
</evidence>
<evidence type="ECO:0000256" key="8">
    <source>
        <dbReference type="HAMAP-Rule" id="MF_02114"/>
    </source>
</evidence>
<comment type="caution">
    <text evidence="10">The sequence shown here is derived from an EMBL/GenBank/DDBJ whole genome shotgun (WGS) entry which is preliminary data.</text>
</comment>
<protein>
    <recommendedName>
        <fullName evidence="8">3-phospho-D-glycerate guanylyltransferase</fullName>
        <shortName evidence="8">3PG guanylyltransferase</shortName>
        <ecNumber evidence="8">2.7.7.106</ecNumber>
    </recommendedName>
</protein>
<dbReference type="Pfam" id="PF01983">
    <property type="entry name" value="CofC"/>
    <property type="match status" value="1"/>
</dbReference>
<keyword evidence="5" id="KW-0630">Potassium</keyword>
<sequence>MTVAIAILMKDPAEAKTRLKSALGNDARETLALLLFENTLGFFRRFHGDKPLAVVTPSERVAEIARAHEAVTLGQNGKPGINGAADRAAEWAASIGAERLLVIHADIPTLEAAEIASLIEAGCEVPVVVAESYDGGSNAILLSPPDAIPFRFGPGSAGAHEAAARSAGKECLRLALPNLRRDIDTPRDLLSASTAGCIRRQGVSLFAVAGIPEIGAGDDLSAAIAQALSDMGGELKPRDIVIVAQKIVSKSEARMFPLDAFAPSDRAREIAAEIGKDARKVEAILSESTDILRARRQEPDGLLITRHRQGWICANAGIDQSNLGEGKDDMLLLLPEDPDASAARIKAGLETRYGGPIGVVVTDTFGRPWRHGLVNVAIGVAGVPAVVDWTVRADAYGRGLKATLPAFADELAAASGLLMQKDAGLPVVIIRGLPWSDTPSASAGDFLRPLSQELFL</sequence>
<comment type="pathway">
    <text evidence="8">Cofactor biosynthesis; coenzyme F420 biosynthesis.</text>
</comment>
<evidence type="ECO:0000256" key="5">
    <source>
        <dbReference type="ARBA" id="ARBA00022958"/>
    </source>
</evidence>
<name>A0ABV2KMW6_9HYPH</name>
<dbReference type="SUPFAM" id="SSF144010">
    <property type="entry name" value="CofE-like"/>
    <property type="match status" value="1"/>
</dbReference>
<dbReference type="EC" id="2.7.7.106" evidence="8"/>
<keyword evidence="3 8" id="KW-0547">Nucleotide-binding</keyword>
<dbReference type="InterPro" id="IPR002835">
    <property type="entry name" value="CofC"/>
</dbReference>
<feature type="domain" description="Coenzyme F420:L-glutamate ligase-like" evidence="9">
    <location>
        <begin position="211"/>
        <end position="432"/>
    </location>
</feature>
<dbReference type="NCBIfam" id="TIGR03552">
    <property type="entry name" value="F420_cofC"/>
    <property type="match status" value="1"/>
</dbReference>
<dbReference type="HAMAP" id="MF_02114">
    <property type="entry name" value="CofC"/>
    <property type="match status" value="1"/>
</dbReference>
<keyword evidence="8 10" id="KW-0548">Nucleotidyltransferase</keyword>
<dbReference type="InterPro" id="IPR002847">
    <property type="entry name" value="F420-0_gamma-glut_ligase-dom"/>
</dbReference>
<keyword evidence="4" id="KW-0460">Magnesium</keyword>
<dbReference type="SUPFAM" id="SSF53448">
    <property type="entry name" value="Nucleotide-diphospho-sugar transferases"/>
    <property type="match status" value="1"/>
</dbReference>
<dbReference type="PANTHER" id="PTHR47917">
    <property type="match status" value="1"/>
</dbReference>
<evidence type="ECO:0000256" key="6">
    <source>
        <dbReference type="ARBA" id="ARBA00023134"/>
    </source>
</evidence>
<evidence type="ECO:0000313" key="11">
    <source>
        <dbReference type="Proteomes" id="UP001549143"/>
    </source>
</evidence>
<evidence type="ECO:0000313" key="10">
    <source>
        <dbReference type="EMBL" id="MET3662406.1"/>
    </source>
</evidence>
<organism evidence="10 11">
    <name type="scientific">Aquamicrobium ahrensii</name>
    <dbReference type="NCBI Taxonomy" id="469551"/>
    <lineage>
        <taxon>Bacteria</taxon>
        <taxon>Pseudomonadati</taxon>
        <taxon>Pseudomonadota</taxon>
        <taxon>Alphaproteobacteria</taxon>
        <taxon>Hyphomicrobiales</taxon>
        <taxon>Phyllobacteriaceae</taxon>
        <taxon>Aquamicrobium</taxon>
    </lineage>
</organism>
<comment type="similarity">
    <text evidence="8">Belongs to the CofC family.</text>
</comment>
<dbReference type="NCBIfam" id="TIGR01916">
    <property type="entry name" value="F420_cofE"/>
    <property type="match status" value="1"/>
</dbReference>
<proteinExistence type="inferred from homology"/>
<gene>
    <name evidence="8" type="primary">fbiD</name>
    <name evidence="10" type="ORF">ABID44_002744</name>
</gene>
<dbReference type="Gene3D" id="3.90.1660.10">
    <property type="entry name" value="CofE-like domain"/>
    <property type="match status" value="1"/>
</dbReference>
<dbReference type="Pfam" id="PF01996">
    <property type="entry name" value="F420_ligase"/>
    <property type="match status" value="1"/>
</dbReference>
<keyword evidence="6 8" id="KW-0342">GTP-binding</keyword>
<dbReference type="Proteomes" id="UP001549143">
    <property type="component" value="Unassembled WGS sequence"/>
</dbReference>
<keyword evidence="8" id="KW-0808">Transferase</keyword>
<dbReference type="Gene3D" id="3.90.550.10">
    <property type="entry name" value="Spore Coat Polysaccharide Biosynthesis Protein SpsA, Chain A"/>
    <property type="match status" value="1"/>
</dbReference>
<dbReference type="GO" id="GO:0016874">
    <property type="term" value="F:ligase activity"/>
    <property type="evidence" value="ECO:0007669"/>
    <property type="project" value="UniProtKB-KW"/>
</dbReference>
<evidence type="ECO:0000256" key="3">
    <source>
        <dbReference type="ARBA" id="ARBA00022741"/>
    </source>
</evidence>
<keyword evidence="11" id="KW-1185">Reference proteome</keyword>
<evidence type="ECO:0000256" key="1">
    <source>
        <dbReference type="ARBA" id="ARBA00022598"/>
    </source>
</evidence>
<dbReference type="PANTHER" id="PTHR47917:SF1">
    <property type="entry name" value="COENZYME F420:L-GLUTAMATE LIGASE"/>
    <property type="match status" value="1"/>
</dbReference>